<gene>
    <name evidence="1" type="ORF">BkAM31D_14040</name>
</gene>
<name>A0A1X9MBN1_9BACI</name>
<dbReference type="STRING" id="199441.BkAM31D_14040"/>
<dbReference type="KEGG" id="bkw:BkAM31D_14040"/>
<keyword evidence="2" id="KW-1185">Reference proteome</keyword>
<reference evidence="1 2" key="1">
    <citation type="submission" date="2017-04" db="EMBL/GenBank/DDBJ databases">
        <title>Bacillus krulwichiae AM31D Genome sequencing and assembly.</title>
        <authorList>
            <person name="Krulwich T.A."/>
            <person name="Anastor L."/>
            <person name="Ehrlich R."/>
            <person name="Ehrlich G.D."/>
            <person name="Janto B."/>
        </authorList>
    </citation>
    <scope>NUCLEOTIDE SEQUENCE [LARGE SCALE GENOMIC DNA]</scope>
    <source>
        <strain evidence="1 2">AM31D</strain>
    </source>
</reference>
<proteinExistence type="predicted"/>
<dbReference type="RefSeq" id="WP_306807392.1">
    <property type="nucleotide sequence ID" value="NZ_CP020814.1"/>
</dbReference>
<protein>
    <submittedName>
        <fullName evidence="1">Uncharacterized protein</fullName>
    </submittedName>
</protein>
<sequence length="136" mass="15588">MYSNYDNSSQFGNFYSIPFQEENDSYLPYYERQFGPMFPPPGAGAGIQPPGPLKVHRQVKVQEQVRQVHHHQLLFRRSHNKLKLSQLIQGVLEDVCSDLLMFGYEIVSNFGTIQHLLDVDLSRVLDGMVLDGYISV</sequence>
<evidence type="ECO:0000313" key="2">
    <source>
        <dbReference type="Proteomes" id="UP000193006"/>
    </source>
</evidence>
<evidence type="ECO:0000313" key="1">
    <source>
        <dbReference type="EMBL" id="ARK30869.1"/>
    </source>
</evidence>
<organism evidence="1 2">
    <name type="scientific">Halalkalibacter krulwichiae</name>
    <dbReference type="NCBI Taxonomy" id="199441"/>
    <lineage>
        <taxon>Bacteria</taxon>
        <taxon>Bacillati</taxon>
        <taxon>Bacillota</taxon>
        <taxon>Bacilli</taxon>
        <taxon>Bacillales</taxon>
        <taxon>Bacillaceae</taxon>
        <taxon>Halalkalibacter</taxon>
    </lineage>
</organism>
<dbReference type="EMBL" id="CP020814">
    <property type="protein sequence ID" value="ARK30869.1"/>
    <property type="molecule type" value="Genomic_DNA"/>
</dbReference>
<dbReference type="AlphaFoldDB" id="A0A1X9MBN1"/>
<accession>A0A1X9MBN1</accession>
<dbReference type="Proteomes" id="UP000193006">
    <property type="component" value="Chromosome"/>
</dbReference>